<keyword evidence="5 6" id="KW-0472">Membrane</keyword>
<dbReference type="InterPro" id="IPR038330">
    <property type="entry name" value="TspO/MBR-related_sf"/>
</dbReference>
<name>A0A0G0YU60_9BACT</name>
<sequence length="158" mass="18003">MPKYGKLFASIIICEGAGFIGSFFTIPAISIWYTALVKPSFAPPNFIFGPVWTVLYLLMGISLYLVWEKKDKRRVIRGKGLQFFALQLGLNVLWSAMFFGQKSPALGLLVIVLLWVAIFQTIKFFGKINTAASYLLYPYLLWVSFAAVLNFMIWQLNR</sequence>
<dbReference type="InterPro" id="IPR004307">
    <property type="entry name" value="TspO_MBR"/>
</dbReference>
<organism evidence="7 8">
    <name type="scientific">Candidatus Daviesbacteria bacterium GW2011_GWB1_41_5</name>
    <dbReference type="NCBI Taxonomy" id="1618429"/>
    <lineage>
        <taxon>Bacteria</taxon>
        <taxon>Candidatus Daviesiibacteriota</taxon>
    </lineage>
</organism>
<feature type="transmembrane region" description="Helical" evidence="6">
    <location>
        <begin position="105"/>
        <end position="122"/>
    </location>
</feature>
<dbReference type="GO" id="GO:0033013">
    <property type="term" value="P:tetrapyrrole metabolic process"/>
    <property type="evidence" value="ECO:0007669"/>
    <property type="project" value="UniProtKB-ARBA"/>
</dbReference>
<dbReference type="Proteomes" id="UP000034753">
    <property type="component" value="Unassembled WGS sequence"/>
</dbReference>
<dbReference type="FunFam" id="1.20.1260.100:FF:000001">
    <property type="entry name" value="translocator protein 2"/>
    <property type="match status" value="1"/>
</dbReference>
<dbReference type="Pfam" id="PF03073">
    <property type="entry name" value="TspO_MBR"/>
    <property type="match status" value="1"/>
</dbReference>
<dbReference type="Gene3D" id="1.20.1260.100">
    <property type="entry name" value="TspO/MBR protein"/>
    <property type="match status" value="1"/>
</dbReference>
<evidence type="ECO:0000313" key="8">
    <source>
        <dbReference type="Proteomes" id="UP000034753"/>
    </source>
</evidence>
<gene>
    <name evidence="7" type="ORF">UU67_C0029G0019</name>
</gene>
<evidence type="ECO:0000313" key="7">
    <source>
        <dbReference type="EMBL" id="KKS13216.1"/>
    </source>
</evidence>
<evidence type="ECO:0000256" key="4">
    <source>
        <dbReference type="ARBA" id="ARBA00022989"/>
    </source>
</evidence>
<evidence type="ECO:0000256" key="2">
    <source>
        <dbReference type="ARBA" id="ARBA00007524"/>
    </source>
</evidence>
<dbReference type="AlphaFoldDB" id="A0A0G0YU60"/>
<comment type="subcellular location">
    <subcellularLocation>
        <location evidence="1">Membrane</location>
        <topology evidence="1">Multi-pass membrane protein</topology>
    </subcellularLocation>
</comment>
<evidence type="ECO:0000256" key="1">
    <source>
        <dbReference type="ARBA" id="ARBA00004141"/>
    </source>
</evidence>
<protein>
    <submittedName>
        <fullName evidence="7">TspO and MBR like protein</fullName>
    </submittedName>
</protein>
<proteinExistence type="inferred from homology"/>
<comment type="similarity">
    <text evidence="2">Belongs to the TspO/BZRP family.</text>
</comment>
<dbReference type="PANTHER" id="PTHR10057">
    <property type="entry name" value="PERIPHERAL-TYPE BENZODIAZEPINE RECEPTOR"/>
    <property type="match status" value="1"/>
</dbReference>
<feature type="transmembrane region" description="Helical" evidence="6">
    <location>
        <begin position="47"/>
        <end position="67"/>
    </location>
</feature>
<keyword evidence="3 6" id="KW-0812">Transmembrane</keyword>
<dbReference type="GO" id="GO:0016020">
    <property type="term" value="C:membrane"/>
    <property type="evidence" value="ECO:0007669"/>
    <property type="project" value="UniProtKB-SubCell"/>
</dbReference>
<evidence type="ECO:0000256" key="6">
    <source>
        <dbReference type="SAM" id="Phobius"/>
    </source>
</evidence>
<feature type="transmembrane region" description="Helical" evidence="6">
    <location>
        <begin position="7"/>
        <end position="35"/>
    </location>
</feature>
<feature type="transmembrane region" description="Helical" evidence="6">
    <location>
        <begin position="134"/>
        <end position="154"/>
    </location>
</feature>
<dbReference type="EMBL" id="LCBN01000029">
    <property type="protein sequence ID" value="KKS13216.1"/>
    <property type="molecule type" value="Genomic_DNA"/>
</dbReference>
<evidence type="ECO:0000256" key="3">
    <source>
        <dbReference type="ARBA" id="ARBA00022692"/>
    </source>
</evidence>
<comment type="caution">
    <text evidence="7">The sequence shown here is derived from an EMBL/GenBank/DDBJ whole genome shotgun (WGS) entry which is preliminary data.</text>
</comment>
<keyword evidence="4 6" id="KW-1133">Transmembrane helix</keyword>
<feature type="transmembrane region" description="Helical" evidence="6">
    <location>
        <begin position="79"/>
        <end position="99"/>
    </location>
</feature>
<reference evidence="7 8" key="1">
    <citation type="journal article" date="2015" name="Nature">
        <title>rRNA introns, odd ribosomes, and small enigmatic genomes across a large radiation of phyla.</title>
        <authorList>
            <person name="Brown C.T."/>
            <person name="Hug L.A."/>
            <person name="Thomas B.C."/>
            <person name="Sharon I."/>
            <person name="Castelle C.J."/>
            <person name="Singh A."/>
            <person name="Wilkins M.J."/>
            <person name="Williams K.H."/>
            <person name="Banfield J.F."/>
        </authorList>
    </citation>
    <scope>NUCLEOTIDE SEQUENCE [LARGE SCALE GENOMIC DNA]</scope>
</reference>
<accession>A0A0G0YU60</accession>
<dbReference type="PANTHER" id="PTHR10057:SF0">
    <property type="entry name" value="TRANSLOCATOR PROTEIN"/>
    <property type="match status" value="1"/>
</dbReference>
<evidence type="ECO:0000256" key="5">
    <source>
        <dbReference type="ARBA" id="ARBA00023136"/>
    </source>
</evidence>
<dbReference type="PIRSF" id="PIRSF005859">
    <property type="entry name" value="PBR"/>
    <property type="match status" value="1"/>
</dbReference>
<dbReference type="CDD" id="cd15904">
    <property type="entry name" value="TSPO_MBR"/>
    <property type="match status" value="1"/>
</dbReference>